<dbReference type="PANTHER" id="PTHR47125">
    <property type="entry name" value="ADENINE NUCLEOTIDE ALPHA HYDROLASES-LIKE SUPERFAMILY PROTEIN"/>
    <property type="match status" value="1"/>
</dbReference>
<comment type="caution">
    <text evidence="2">The sequence shown here is derived from an EMBL/GenBank/DDBJ whole genome shotgun (WGS) entry which is preliminary data.</text>
</comment>
<dbReference type="CDD" id="cd00293">
    <property type="entry name" value="USP-like"/>
    <property type="match status" value="1"/>
</dbReference>
<protein>
    <recommendedName>
        <fullName evidence="1">UspA domain-containing protein</fullName>
    </recommendedName>
</protein>
<accession>A0A8X8AGV0</accession>
<reference evidence="2" key="1">
    <citation type="journal article" date="2020" name="bioRxiv">
        <title>Hybrid origin of Populus tomentosa Carr. identified through genome sequencing and phylogenomic analysis.</title>
        <authorList>
            <person name="An X."/>
            <person name="Gao K."/>
            <person name="Chen Z."/>
            <person name="Li J."/>
            <person name="Yang X."/>
            <person name="Yang X."/>
            <person name="Zhou J."/>
            <person name="Guo T."/>
            <person name="Zhao T."/>
            <person name="Huang S."/>
            <person name="Miao D."/>
            <person name="Khan W.U."/>
            <person name="Rao P."/>
            <person name="Ye M."/>
            <person name="Lei B."/>
            <person name="Liao W."/>
            <person name="Wang J."/>
            <person name="Ji L."/>
            <person name="Li Y."/>
            <person name="Guo B."/>
            <person name="Mustafa N.S."/>
            <person name="Li S."/>
            <person name="Yun Q."/>
            <person name="Keller S.R."/>
            <person name="Mao J."/>
            <person name="Zhang R."/>
            <person name="Strauss S.H."/>
        </authorList>
    </citation>
    <scope>NUCLEOTIDE SEQUENCE</scope>
    <source>
        <strain evidence="2">GM15</strain>
        <tissue evidence="2">Leaf</tissue>
    </source>
</reference>
<dbReference type="EMBL" id="JAAWWB010000004">
    <property type="protein sequence ID" value="KAG6784173.1"/>
    <property type="molecule type" value="Genomic_DNA"/>
</dbReference>
<dbReference type="OrthoDB" id="672525at2759"/>
<keyword evidence="3" id="KW-1185">Reference proteome</keyword>
<dbReference type="AlphaFoldDB" id="A0A8X8AGV0"/>
<dbReference type="Proteomes" id="UP000886885">
    <property type="component" value="Chromosome 2D"/>
</dbReference>
<organism evidence="2 3">
    <name type="scientific">Populus tomentosa</name>
    <name type="common">Chinese white poplar</name>
    <dbReference type="NCBI Taxonomy" id="118781"/>
    <lineage>
        <taxon>Eukaryota</taxon>
        <taxon>Viridiplantae</taxon>
        <taxon>Streptophyta</taxon>
        <taxon>Embryophyta</taxon>
        <taxon>Tracheophyta</taxon>
        <taxon>Spermatophyta</taxon>
        <taxon>Magnoliopsida</taxon>
        <taxon>eudicotyledons</taxon>
        <taxon>Gunneridae</taxon>
        <taxon>Pentapetalae</taxon>
        <taxon>rosids</taxon>
        <taxon>fabids</taxon>
        <taxon>Malpighiales</taxon>
        <taxon>Salicaceae</taxon>
        <taxon>Saliceae</taxon>
        <taxon>Populus</taxon>
    </lineage>
</organism>
<proteinExistence type="predicted"/>
<dbReference type="InterPro" id="IPR006016">
    <property type="entry name" value="UspA"/>
</dbReference>
<feature type="domain" description="UspA" evidence="1">
    <location>
        <begin position="60"/>
        <end position="186"/>
    </location>
</feature>
<evidence type="ECO:0000259" key="1">
    <source>
        <dbReference type="Pfam" id="PF00582"/>
    </source>
</evidence>
<sequence length="246" mass="27298">MPSSGSFPRQIRGRSTSWRWSTSNSKCSTVEGAYNCERNLKQMEGLYMYGNDNAGLATSKRVMVVVDHTSHSKHAMMWALTHLANKGDLLTLLHIIPPSHKGSSGRTSGSGTDSSTPYLASSLGSLCKASRPEKCKEGKRCLIWGNYQVEVEALVIQGPKLATVMNQVKKLEVTVLVLGQRRPSTLFSWWVQDSNLCLCATSNIEDFAEQCINNAECWTIGVRKQTEGMSGYLITTKRQKDFWLLA</sequence>
<gene>
    <name evidence="2" type="ORF">POTOM_009859</name>
</gene>
<dbReference type="PANTHER" id="PTHR47125:SF4">
    <property type="entry name" value="USPA DOMAIN-CONTAINING PROTEIN"/>
    <property type="match status" value="1"/>
</dbReference>
<dbReference type="Pfam" id="PF00582">
    <property type="entry name" value="Usp"/>
    <property type="match status" value="1"/>
</dbReference>
<evidence type="ECO:0000313" key="3">
    <source>
        <dbReference type="Proteomes" id="UP000886885"/>
    </source>
</evidence>
<name>A0A8X8AGV0_POPTO</name>
<evidence type="ECO:0000313" key="2">
    <source>
        <dbReference type="EMBL" id="KAG6784173.1"/>
    </source>
</evidence>